<sequence length="45" mass="4942">MSRPPAKPPTPPPCTRCNGPLWLVTRRCANNCRTKPTATAPKEKP</sequence>
<dbReference type="EMBL" id="BMQC01000008">
    <property type="protein sequence ID" value="GGK31966.1"/>
    <property type="molecule type" value="Genomic_DNA"/>
</dbReference>
<protein>
    <submittedName>
        <fullName evidence="1">Uncharacterized protein</fullName>
    </submittedName>
</protein>
<keyword evidence="2" id="KW-1185">Reference proteome</keyword>
<proteinExistence type="predicted"/>
<name>A0A8J3BR00_9ACTN</name>
<organism evidence="1 2">
    <name type="scientific">Pilimelia terevasa</name>
    <dbReference type="NCBI Taxonomy" id="53372"/>
    <lineage>
        <taxon>Bacteria</taxon>
        <taxon>Bacillati</taxon>
        <taxon>Actinomycetota</taxon>
        <taxon>Actinomycetes</taxon>
        <taxon>Micromonosporales</taxon>
        <taxon>Micromonosporaceae</taxon>
        <taxon>Pilimelia</taxon>
    </lineage>
</organism>
<gene>
    <name evidence="1" type="ORF">GCM10010124_25920</name>
</gene>
<accession>A0A8J3BR00</accession>
<evidence type="ECO:0000313" key="1">
    <source>
        <dbReference type="EMBL" id="GGK31966.1"/>
    </source>
</evidence>
<dbReference type="AlphaFoldDB" id="A0A8J3BR00"/>
<evidence type="ECO:0000313" key="2">
    <source>
        <dbReference type="Proteomes" id="UP000662200"/>
    </source>
</evidence>
<reference evidence="1" key="1">
    <citation type="journal article" date="2014" name="Int. J. Syst. Evol. Microbiol.">
        <title>Complete genome sequence of Corynebacterium casei LMG S-19264T (=DSM 44701T), isolated from a smear-ripened cheese.</title>
        <authorList>
            <consortium name="US DOE Joint Genome Institute (JGI-PGF)"/>
            <person name="Walter F."/>
            <person name="Albersmeier A."/>
            <person name="Kalinowski J."/>
            <person name="Ruckert C."/>
        </authorList>
    </citation>
    <scope>NUCLEOTIDE SEQUENCE</scope>
    <source>
        <strain evidence="1">JCM 3091</strain>
    </source>
</reference>
<reference evidence="1" key="2">
    <citation type="submission" date="2020-09" db="EMBL/GenBank/DDBJ databases">
        <authorList>
            <person name="Sun Q."/>
            <person name="Ohkuma M."/>
        </authorList>
    </citation>
    <scope>NUCLEOTIDE SEQUENCE</scope>
    <source>
        <strain evidence="1">JCM 3091</strain>
    </source>
</reference>
<comment type="caution">
    <text evidence="1">The sequence shown here is derived from an EMBL/GenBank/DDBJ whole genome shotgun (WGS) entry which is preliminary data.</text>
</comment>
<dbReference type="RefSeq" id="WP_189114543.1">
    <property type="nucleotide sequence ID" value="NZ_BMQC01000008.1"/>
</dbReference>
<dbReference type="Proteomes" id="UP000662200">
    <property type="component" value="Unassembled WGS sequence"/>
</dbReference>